<dbReference type="PROSITE" id="PS50935">
    <property type="entry name" value="SSB"/>
    <property type="match status" value="1"/>
</dbReference>
<sequence length="141" mass="16129">MADLNRVILIGRLTRDIELRYTPAGAAVVNLNLAINYDFTTREGEKKKEVCYVTVVVWGKQAENCEQYLAKGSQVCVDGRLQYRSWEGQSGEKRSALEVVARNVQFLDRAKPDEQDERVEPSIERDEKEVTDGYSPEEEKE</sequence>
<dbReference type="PANTHER" id="PTHR10302:SF27">
    <property type="entry name" value="SINGLE-STRANDED DNA-BINDING PROTEIN"/>
    <property type="match status" value="1"/>
</dbReference>
<evidence type="ECO:0000256" key="4">
    <source>
        <dbReference type="SAM" id="MobiDB-lite"/>
    </source>
</evidence>
<organism evidence="5 6">
    <name type="scientific">candidate division NPL-UPA2 bacterium Unc8</name>
    <dbReference type="NCBI Taxonomy" id="1980939"/>
    <lineage>
        <taxon>Bacteria</taxon>
    </lineage>
</organism>
<evidence type="ECO:0000256" key="2">
    <source>
        <dbReference type="HAMAP-Rule" id="MF_00984"/>
    </source>
</evidence>
<dbReference type="InterPro" id="IPR012340">
    <property type="entry name" value="NA-bd_OB-fold"/>
</dbReference>
<dbReference type="GO" id="GO:0006260">
    <property type="term" value="P:DNA replication"/>
    <property type="evidence" value="ECO:0007669"/>
    <property type="project" value="InterPro"/>
</dbReference>
<dbReference type="SUPFAM" id="SSF50249">
    <property type="entry name" value="Nucleic acid-binding proteins"/>
    <property type="match status" value="1"/>
</dbReference>
<dbReference type="InterPro" id="IPR011344">
    <property type="entry name" value="ssDNA-bd"/>
</dbReference>
<dbReference type="Pfam" id="PF00436">
    <property type="entry name" value="SSB"/>
    <property type="match status" value="1"/>
</dbReference>
<dbReference type="Gene3D" id="2.40.50.140">
    <property type="entry name" value="Nucleic acid-binding proteins"/>
    <property type="match status" value="1"/>
</dbReference>
<dbReference type="PANTHER" id="PTHR10302">
    <property type="entry name" value="SINGLE-STRANDED DNA-BINDING PROTEIN"/>
    <property type="match status" value="1"/>
</dbReference>
<dbReference type="NCBIfam" id="TIGR00621">
    <property type="entry name" value="ssb"/>
    <property type="match status" value="1"/>
</dbReference>
<dbReference type="InterPro" id="IPR000424">
    <property type="entry name" value="Primosome_PriB/ssb"/>
</dbReference>
<dbReference type="Proteomes" id="UP000266287">
    <property type="component" value="Unassembled WGS sequence"/>
</dbReference>
<evidence type="ECO:0000256" key="3">
    <source>
        <dbReference type="PIRNR" id="PIRNR002070"/>
    </source>
</evidence>
<proteinExistence type="inferred from homology"/>
<evidence type="ECO:0000313" key="5">
    <source>
        <dbReference type="EMBL" id="RII00105.1"/>
    </source>
</evidence>
<dbReference type="PIRSF" id="PIRSF002070">
    <property type="entry name" value="SSB"/>
    <property type="match status" value="1"/>
</dbReference>
<dbReference type="HAMAP" id="MF_00984">
    <property type="entry name" value="SSB"/>
    <property type="match status" value="1"/>
</dbReference>
<dbReference type="GO" id="GO:0009295">
    <property type="term" value="C:nucleoid"/>
    <property type="evidence" value="ECO:0007669"/>
    <property type="project" value="TreeGrafter"/>
</dbReference>
<dbReference type="EMBL" id="NDHY01000007">
    <property type="protein sequence ID" value="RII00105.1"/>
    <property type="molecule type" value="Genomic_DNA"/>
</dbReference>
<evidence type="ECO:0000256" key="1">
    <source>
        <dbReference type="ARBA" id="ARBA00023125"/>
    </source>
</evidence>
<dbReference type="CDD" id="cd04496">
    <property type="entry name" value="SSB_OBF"/>
    <property type="match status" value="1"/>
</dbReference>
<comment type="caution">
    <text evidence="5">The sequence shown here is derived from an EMBL/GenBank/DDBJ whole genome shotgun (WGS) entry which is preliminary data.</text>
</comment>
<reference evidence="5 6" key="1">
    <citation type="submission" date="2018-08" db="EMBL/GenBank/DDBJ databases">
        <title>Draft genome of candidate division NPL-UPA2 bacterium Unc8 that adapted to ultra-basic serpentinizing groundwater.</title>
        <authorList>
            <person name="Ishii S."/>
            <person name="Suzuki S."/>
            <person name="Nealson K.H."/>
        </authorList>
    </citation>
    <scope>NUCLEOTIDE SEQUENCE [LARGE SCALE GENOMIC DNA]</scope>
    <source>
        <strain evidence="5">Unc8</strain>
    </source>
</reference>
<accession>A0A399FUR6</accession>
<comment type="caution">
    <text evidence="2">Lacks conserved residue(s) required for the propagation of feature annotation.</text>
</comment>
<evidence type="ECO:0000313" key="6">
    <source>
        <dbReference type="Proteomes" id="UP000266287"/>
    </source>
</evidence>
<gene>
    <name evidence="5" type="primary">ssb</name>
    <name evidence="5" type="ORF">B9J77_03740</name>
</gene>
<keyword evidence="1 2" id="KW-0238">DNA-binding</keyword>
<protein>
    <recommendedName>
        <fullName evidence="2 3">Single-stranded DNA-binding protein</fullName>
        <shortName evidence="2">SSB</shortName>
    </recommendedName>
</protein>
<comment type="subunit">
    <text evidence="2">Homotetramer.</text>
</comment>
<dbReference type="AlphaFoldDB" id="A0A399FUR6"/>
<feature type="region of interest" description="Disordered" evidence="4">
    <location>
        <begin position="108"/>
        <end position="141"/>
    </location>
</feature>
<dbReference type="GO" id="GO:0003697">
    <property type="term" value="F:single-stranded DNA binding"/>
    <property type="evidence" value="ECO:0007669"/>
    <property type="project" value="UniProtKB-UniRule"/>
</dbReference>
<name>A0A399FUR6_UNCN2</name>